<comment type="subcellular location">
    <subcellularLocation>
        <location evidence="1">Cell membrane</location>
        <topology evidence="1">Multi-pass membrane protein</topology>
    </subcellularLocation>
    <subcellularLocation>
        <location evidence="6">Membrane</location>
        <topology evidence="6">Multi-pass membrane protein</topology>
    </subcellularLocation>
</comment>
<dbReference type="InterPro" id="IPR002898">
    <property type="entry name" value="MotA_ExbB_proton_chnl"/>
</dbReference>
<evidence type="ECO:0000256" key="1">
    <source>
        <dbReference type="ARBA" id="ARBA00004651"/>
    </source>
</evidence>
<evidence type="ECO:0000259" key="8">
    <source>
        <dbReference type="Pfam" id="PF01618"/>
    </source>
</evidence>
<evidence type="ECO:0000256" key="5">
    <source>
        <dbReference type="ARBA" id="ARBA00023136"/>
    </source>
</evidence>
<feature type="domain" description="MotA/TolQ/ExbB proton channel" evidence="8">
    <location>
        <begin position="58"/>
        <end position="164"/>
    </location>
</feature>
<evidence type="ECO:0000256" key="4">
    <source>
        <dbReference type="ARBA" id="ARBA00022989"/>
    </source>
</evidence>
<gene>
    <name evidence="9" type="primary">exbB</name>
    <name evidence="9" type="ORF">GCM10011309_00680</name>
</gene>
<dbReference type="Pfam" id="PF01618">
    <property type="entry name" value="MotA_ExbB"/>
    <property type="match status" value="1"/>
</dbReference>
<dbReference type="InterPro" id="IPR050790">
    <property type="entry name" value="ExbB/TolQ_transport"/>
</dbReference>
<dbReference type="PANTHER" id="PTHR30625:SF18">
    <property type="entry name" value="TONB2 ENERGY TRANSDUCTION SYSTEM INNER MEMBRANE COMPONENT EXBB"/>
    <property type="match status" value="1"/>
</dbReference>
<keyword evidence="5 7" id="KW-0472">Membrane</keyword>
<name>A0A918K9K4_9PROT</name>
<dbReference type="GO" id="GO:0017038">
    <property type="term" value="P:protein import"/>
    <property type="evidence" value="ECO:0007669"/>
    <property type="project" value="TreeGrafter"/>
</dbReference>
<keyword evidence="3 7" id="KW-0812">Transmembrane</keyword>
<keyword evidence="10" id="KW-1185">Reference proteome</keyword>
<organism evidence="9 10">
    <name type="scientific">Litorimonas cladophorae</name>
    <dbReference type="NCBI Taxonomy" id="1220491"/>
    <lineage>
        <taxon>Bacteria</taxon>
        <taxon>Pseudomonadati</taxon>
        <taxon>Pseudomonadota</taxon>
        <taxon>Alphaproteobacteria</taxon>
        <taxon>Maricaulales</taxon>
        <taxon>Robiginitomaculaceae</taxon>
    </lineage>
</organism>
<evidence type="ECO:0000313" key="9">
    <source>
        <dbReference type="EMBL" id="GGX55864.1"/>
    </source>
</evidence>
<accession>A0A918K9K4</accession>
<dbReference type="EMBL" id="BMYV01000001">
    <property type="protein sequence ID" value="GGX55864.1"/>
    <property type="molecule type" value="Genomic_DNA"/>
</dbReference>
<keyword evidence="4 7" id="KW-1133">Transmembrane helix</keyword>
<feature type="transmembrane region" description="Helical" evidence="7">
    <location>
        <begin position="87"/>
        <end position="108"/>
    </location>
</feature>
<evidence type="ECO:0000313" key="10">
    <source>
        <dbReference type="Proteomes" id="UP000600865"/>
    </source>
</evidence>
<dbReference type="PANTHER" id="PTHR30625">
    <property type="entry name" value="PROTEIN TOLQ"/>
    <property type="match status" value="1"/>
</dbReference>
<sequence length="177" mass="19418">MQNVFNGLQEFLGTGGNILFYIMILAFFMFTFILERFAYYLFAHKPLKSRLLAEWDSRTDKTSWRADAIKDELVSQVKERTGANVGIIKTLVALAPLMGLLGTVTGMIEVFDVMALSGSSNARLMAGGVFKATIPTMAGMMVALTGLIFATVLPRISARETARFANDLDESTARFAA</sequence>
<dbReference type="Proteomes" id="UP000600865">
    <property type="component" value="Unassembled WGS sequence"/>
</dbReference>
<keyword evidence="6" id="KW-0813">Transport</keyword>
<comment type="similarity">
    <text evidence="6">Belongs to the exbB/tolQ family.</text>
</comment>
<proteinExistence type="inferred from homology"/>
<feature type="transmembrane region" description="Helical" evidence="7">
    <location>
        <begin position="128"/>
        <end position="153"/>
    </location>
</feature>
<reference evidence="9 10" key="1">
    <citation type="journal article" date="2014" name="Int. J. Syst. Evol. Microbiol.">
        <title>Complete genome sequence of Corynebacterium casei LMG S-19264T (=DSM 44701T), isolated from a smear-ripened cheese.</title>
        <authorList>
            <consortium name="US DOE Joint Genome Institute (JGI-PGF)"/>
            <person name="Walter F."/>
            <person name="Albersmeier A."/>
            <person name="Kalinowski J."/>
            <person name="Ruckert C."/>
        </authorList>
    </citation>
    <scope>NUCLEOTIDE SEQUENCE [LARGE SCALE GENOMIC DNA]</scope>
    <source>
        <strain evidence="9 10">KCTC 23968</strain>
    </source>
</reference>
<evidence type="ECO:0000256" key="3">
    <source>
        <dbReference type="ARBA" id="ARBA00022692"/>
    </source>
</evidence>
<feature type="transmembrane region" description="Helical" evidence="7">
    <location>
        <begin position="18"/>
        <end position="42"/>
    </location>
</feature>
<evidence type="ECO:0000256" key="7">
    <source>
        <dbReference type="SAM" id="Phobius"/>
    </source>
</evidence>
<dbReference type="RefSeq" id="WP_189579773.1">
    <property type="nucleotide sequence ID" value="NZ_BMYV01000001.1"/>
</dbReference>
<dbReference type="GO" id="GO:0005886">
    <property type="term" value="C:plasma membrane"/>
    <property type="evidence" value="ECO:0007669"/>
    <property type="project" value="UniProtKB-SubCell"/>
</dbReference>
<dbReference type="AlphaFoldDB" id="A0A918K9K4"/>
<keyword evidence="2" id="KW-1003">Cell membrane</keyword>
<evidence type="ECO:0000256" key="2">
    <source>
        <dbReference type="ARBA" id="ARBA00022475"/>
    </source>
</evidence>
<keyword evidence="6" id="KW-0653">Protein transport</keyword>
<evidence type="ECO:0000256" key="6">
    <source>
        <dbReference type="RuleBase" id="RU004057"/>
    </source>
</evidence>
<protein>
    <submittedName>
        <fullName evidence="9">TonB2 energy transduction system inner membrane component ExbB</fullName>
    </submittedName>
</protein>
<comment type="caution">
    <text evidence="9">The sequence shown here is derived from an EMBL/GenBank/DDBJ whole genome shotgun (WGS) entry which is preliminary data.</text>
</comment>